<organism evidence="4 5">
    <name type="scientific">Streptomyces atratus</name>
    <dbReference type="NCBI Taxonomy" id="1893"/>
    <lineage>
        <taxon>Bacteria</taxon>
        <taxon>Bacillati</taxon>
        <taxon>Actinomycetota</taxon>
        <taxon>Actinomycetes</taxon>
        <taxon>Kitasatosporales</taxon>
        <taxon>Streptomycetaceae</taxon>
        <taxon>Streptomyces</taxon>
    </lineage>
</organism>
<dbReference type="Gene3D" id="1.10.357.10">
    <property type="entry name" value="Tetracycline Repressor, domain 2"/>
    <property type="match status" value="1"/>
</dbReference>
<reference evidence="4 5" key="1">
    <citation type="submission" date="2016-11" db="EMBL/GenBank/DDBJ databases">
        <authorList>
            <person name="Jaros S."/>
            <person name="Januszkiewicz K."/>
            <person name="Wedrychowicz H."/>
        </authorList>
    </citation>
    <scope>NUCLEOTIDE SEQUENCE [LARGE SCALE GENOMIC DNA]</scope>
    <source>
        <strain evidence="4 5">OK807</strain>
    </source>
</reference>
<evidence type="ECO:0000256" key="1">
    <source>
        <dbReference type="ARBA" id="ARBA00023125"/>
    </source>
</evidence>
<dbReference type="InterPro" id="IPR050109">
    <property type="entry name" value="HTH-type_TetR-like_transc_reg"/>
</dbReference>
<feature type="domain" description="HTH tetR-type" evidence="3">
    <location>
        <begin position="20"/>
        <end position="80"/>
    </location>
</feature>
<dbReference type="GO" id="GO:0000976">
    <property type="term" value="F:transcription cis-regulatory region binding"/>
    <property type="evidence" value="ECO:0007669"/>
    <property type="project" value="TreeGrafter"/>
</dbReference>
<accession>A0A1K2AU20</accession>
<dbReference type="PANTHER" id="PTHR30055">
    <property type="entry name" value="HTH-TYPE TRANSCRIPTIONAL REGULATOR RUTR"/>
    <property type="match status" value="1"/>
</dbReference>
<dbReference type="SUPFAM" id="SSF48498">
    <property type="entry name" value="Tetracyclin repressor-like, C-terminal domain"/>
    <property type="match status" value="1"/>
</dbReference>
<dbReference type="InterPro" id="IPR001647">
    <property type="entry name" value="HTH_TetR"/>
</dbReference>
<sequence length="212" mass="23840">MTGVVASRRNGTVGRSMELLGARDRLLRAGRELFGAYGYAHTGIEELCARAKVPVHVFHQEFVSREVLLMALYDEVATYGLRAAENALMAEGMEDCPTEERVRLLFEAYVKAVTEDRCAARVAFVEVLGVSREVDKHLATWRAMWIEFLTSEAERAVRRGEAVARDHTVTVTVLNHSVDELMAHHGRRPRQVDAEWLTDELTRLSLAMILSS</sequence>
<protein>
    <submittedName>
        <fullName evidence="4">Transcriptional regulator, TetR family</fullName>
    </submittedName>
</protein>
<dbReference type="AlphaFoldDB" id="A0A1K2AU20"/>
<dbReference type="PROSITE" id="PS50977">
    <property type="entry name" value="HTH_TETR_2"/>
    <property type="match status" value="1"/>
</dbReference>
<evidence type="ECO:0000256" key="2">
    <source>
        <dbReference type="PROSITE-ProRule" id="PRU00335"/>
    </source>
</evidence>
<keyword evidence="1 2" id="KW-0238">DNA-binding</keyword>
<evidence type="ECO:0000313" key="5">
    <source>
        <dbReference type="Proteomes" id="UP000181909"/>
    </source>
</evidence>
<dbReference type="EMBL" id="FPJO01000007">
    <property type="protein sequence ID" value="SFX89929.1"/>
    <property type="molecule type" value="Genomic_DNA"/>
</dbReference>
<dbReference type="GO" id="GO:0003700">
    <property type="term" value="F:DNA-binding transcription factor activity"/>
    <property type="evidence" value="ECO:0007669"/>
    <property type="project" value="TreeGrafter"/>
</dbReference>
<dbReference type="STRING" id="1893.SAMN02787144_1007279"/>
<name>A0A1K2AU20_STRAR</name>
<evidence type="ECO:0000259" key="3">
    <source>
        <dbReference type="PROSITE" id="PS50977"/>
    </source>
</evidence>
<dbReference type="PANTHER" id="PTHR30055:SF226">
    <property type="entry name" value="HTH-TYPE TRANSCRIPTIONAL REGULATOR PKSA"/>
    <property type="match status" value="1"/>
</dbReference>
<gene>
    <name evidence="4" type="ORF">SAMN02787144_1007279</name>
</gene>
<dbReference type="Proteomes" id="UP000181909">
    <property type="component" value="Unassembled WGS sequence"/>
</dbReference>
<dbReference type="Pfam" id="PF00440">
    <property type="entry name" value="TetR_N"/>
    <property type="match status" value="1"/>
</dbReference>
<dbReference type="InterPro" id="IPR036271">
    <property type="entry name" value="Tet_transcr_reg_TetR-rel_C_sf"/>
</dbReference>
<dbReference type="SUPFAM" id="SSF46689">
    <property type="entry name" value="Homeodomain-like"/>
    <property type="match status" value="1"/>
</dbReference>
<dbReference type="InterPro" id="IPR009057">
    <property type="entry name" value="Homeodomain-like_sf"/>
</dbReference>
<evidence type="ECO:0000313" key="4">
    <source>
        <dbReference type="EMBL" id="SFX89929.1"/>
    </source>
</evidence>
<proteinExistence type="predicted"/>
<feature type="DNA-binding region" description="H-T-H motif" evidence="2">
    <location>
        <begin position="43"/>
        <end position="62"/>
    </location>
</feature>
<dbReference type="Gene3D" id="1.10.10.60">
    <property type="entry name" value="Homeodomain-like"/>
    <property type="match status" value="1"/>
</dbReference>